<proteinExistence type="predicted"/>
<name>A0A4R6BZS9_9STAP</name>
<dbReference type="OrthoDB" id="2326035at2"/>
<reference evidence="2 3" key="1">
    <citation type="submission" date="2019-01" db="EMBL/GenBank/DDBJ databases">
        <title>Draft genome sequences of the type strains of six Macrococcus species.</title>
        <authorList>
            <person name="Mazhar S."/>
            <person name="Altermann E."/>
            <person name="Hill C."/>
            <person name="Mcauliffe O."/>
        </authorList>
    </citation>
    <scope>NUCLEOTIDE SEQUENCE [LARGE SCALE GENOMIC DNA]</scope>
    <source>
        <strain evidence="2 3">ATCC 51825</strain>
    </source>
</reference>
<accession>A0A4R6BZS9</accession>
<evidence type="ECO:0000313" key="2">
    <source>
        <dbReference type="EMBL" id="TDM13950.1"/>
    </source>
</evidence>
<protein>
    <submittedName>
        <fullName evidence="2">FeoB-associated Cys-rich membrane protein</fullName>
    </submittedName>
</protein>
<dbReference type="Proteomes" id="UP000294843">
    <property type="component" value="Unassembled WGS sequence"/>
</dbReference>
<sequence length="52" mass="5868">MSLLINILLALLIFGYATFTLVRFFRKSKEGKCNSCSVNQDCGCELPRDKPL</sequence>
<gene>
    <name evidence="2" type="ORF">ERX55_06760</name>
</gene>
<dbReference type="AlphaFoldDB" id="A0A4R6BZS9"/>
<comment type="caution">
    <text evidence="2">The sequence shown here is derived from an EMBL/GenBank/DDBJ whole genome shotgun (WGS) entry which is preliminary data.</text>
</comment>
<keyword evidence="1" id="KW-0472">Membrane</keyword>
<organism evidence="2 3">
    <name type="scientific">Macrococcus bovicus</name>
    <dbReference type="NCBI Taxonomy" id="69968"/>
    <lineage>
        <taxon>Bacteria</taxon>
        <taxon>Bacillati</taxon>
        <taxon>Bacillota</taxon>
        <taxon>Bacilli</taxon>
        <taxon>Bacillales</taxon>
        <taxon>Staphylococcaceae</taxon>
        <taxon>Macrococcus</taxon>
    </lineage>
</organism>
<dbReference type="RefSeq" id="WP_133451811.1">
    <property type="nucleotide sequence ID" value="NZ_CP128470.1"/>
</dbReference>
<dbReference type="Pfam" id="PF12669">
    <property type="entry name" value="FeoB_associated"/>
    <property type="match status" value="1"/>
</dbReference>
<keyword evidence="1" id="KW-0812">Transmembrane</keyword>
<keyword evidence="1" id="KW-1133">Transmembrane helix</keyword>
<evidence type="ECO:0000256" key="1">
    <source>
        <dbReference type="SAM" id="Phobius"/>
    </source>
</evidence>
<feature type="transmembrane region" description="Helical" evidence="1">
    <location>
        <begin position="6"/>
        <end position="25"/>
    </location>
</feature>
<dbReference type="EMBL" id="SCWF01000006">
    <property type="protein sequence ID" value="TDM13950.1"/>
    <property type="molecule type" value="Genomic_DNA"/>
</dbReference>
<keyword evidence="3" id="KW-1185">Reference proteome</keyword>
<evidence type="ECO:0000313" key="3">
    <source>
        <dbReference type="Proteomes" id="UP000294843"/>
    </source>
</evidence>